<dbReference type="OrthoDB" id="428577at2759"/>
<proteinExistence type="predicted"/>
<name>A0A9Q9DS26_CURCL</name>
<evidence type="ECO:0000256" key="1">
    <source>
        <dbReference type="ARBA" id="ARBA00022723"/>
    </source>
</evidence>
<dbReference type="SMART" id="SM00184">
    <property type="entry name" value="RING"/>
    <property type="match status" value="1"/>
</dbReference>
<dbReference type="Proteomes" id="UP001056012">
    <property type="component" value="Chromosome 3"/>
</dbReference>
<dbReference type="PROSITE" id="PS00518">
    <property type="entry name" value="ZF_RING_1"/>
    <property type="match status" value="1"/>
</dbReference>
<feature type="region of interest" description="Disordered" evidence="5">
    <location>
        <begin position="564"/>
        <end position="586"/>
    </location>
</feature>
<feature type="compositionally biased region" description="Pro residues" evidence="5">
    <location>
        <begin position="466"/>
        <end position="476"/>
    </location>
</feature>
<keyword evidence="2 4" id="KW-0863">Zinc-finger</keyword>
<sequence>MSQTATNLCKVVIQGLQKVEDVERDDGWSATIGDDFGLYDLSLNLREDELMWPGLWQNIQACGFGMPHKLVHGEVEYEPFVPLTVVREHDEVLVVSDDQASTPTTIKMDETLISHTNTHHVPPLEFHSHLERAVRDQYSFCVSFERTTRIPDDNKLHHLPPSLGRYQLFSVEKYSQHLPKTVTETGGVFFSMWQREAMWINFQPTSRKYAVRVFVGRVNAITGKEMQDEQDTTNITKLQDYVVIPGQSWLDGICIAPGVVRQFVAMPLGSGYTVEGQKTSEEKHGGLQIEVTPQMEHGKRVWAWAEQQHITYPANDPIKYGGLSESRTPRQLGCEVGDILKSYPTHKEFKQPFRIQDLFAPRAKQKERGDASQEDGSLPVATITLKAAGGMFSLPPAPPRAGKLRERCDMPSFQSLGSNINAAPVQLRHNSIKELLVQHDGGDLIIPNSIESQKYNESVPLPNPPYFPSMATPPPQGWSSAPAPAPAQGASSSARPVQGARCAPLQRPKRSTQQEQPPPPSSSSSGAPLQPAPIPQAPFSALPVPGTHYAPAYYSSGNYPIQQAPLQGASPQVPSAAPPRKLPKIERKKGTAISVGYGCESAPPTEDDGTERQTLEMLGDVPVPQEAEERQLSEKESTVKRENIYNGVDPELLQDKDKTDLMELTEAQAKSVKTLGLAAGGKLIQDIYKDPFPTTIWNHAGARILHVHMIDPESCERVTHVVPQPPPMAVEDYVKSGGQFFVVEEKIDERLDGGDFDNVKSVSQMDQHLGITTEPEFDPKKPKMCTTCERRLCDCIIRPCNHQFCNVCIKRLDEAGDTEQSVQQARHWKCPTCNSPVSHVAGFSAPMNLPGEERLLRTKVPVHVLKIEDGRLRLSSMQTSRV</sequence>
<dbReference type="Gene3D" id="3.30.40.10">
    <property type="entry name" value="Zinc/RING finger domain, C3HC4 (zinc finger)"/>
    <property type="match status" value="1"/>
</dbReference>
<dbReference type="GO" id="GO:0008270">
    <property type="term" value="F:zinc ion binding"/>
    <property type="evidence" value="ECO:0007669"/>
    <property type="project" value="UniProtKB-KW"/>
</dbReference>
<evidence type="ECO:0000313" key="8">
    <source>
        <dbReference type="Proteomes" id="UP001056012"/>
    </source>
</evidence>
<evidence type="ECO:0000259" key="6">
    <source>
        <dbReference type="PROSITE" id="PS50089"/>
    </source>
</evidence>
<dbReference type="VEuPathDB" id="FungiDB:yc1106_03904"/>
<evidence type="ECO:0000256" key="5">
    <source>
        <dbReference type="SAM" id="MobiDB-lite"/>
    </source>
</evidence>
<organism evidence="7 8">
    <name type="scientific">Curvularia clavata</name>
    <dbReference type="NCBI Taxonomy" id="95742"/>
    <lineage>
        <taxon>Eukaryota</taxon>
        <taxon>Fungi</taxon>
        <taxon>Dikarya</taxon>
        <taxon>Ascomycota</taxon>
        <taxon>Pezizomycotina</taxon>
        <taxon>Dothideomycetes</taxon>
        <taxon>Pleosporomycetidae</taxon>
        <taxon>Pleosporales</taxon>
        <taxon>Pleosporineae</taxon>
        <taxon>Pleosporaceae</taxon>
        <taxon>Curvularia</taxon>
    </lineage>
</organism>
<protein>
    <recommendedName>
        <fullName evidence="6">RING-type domain-containing protein</fullName>
    </recommendedName>
</protein>
<dbReference type="EMBL" id="CP089276">
    <property type="protein sequence ID" value="USP76630.1"/>
    <property type="molecule type" value="Genomic_DNA"/>
</dbReference>
<feature type="region of interest" description="Disordered" evidence="5">
    <location>
        <begin position="466"/>
        <end position="540"/>
    </location>
</feature>
<reference evidence="7" key="1">
    <citation type="submission" date="2021-12" db="EMBL/GenBank/DDBJ databases">
        <title>Curvularia clavata genome.</title>
        <authorList>
            <person name="Cao Y."/>
        </authorList>
    </citation>
    <scope>NUCLEOTIDE SEQUENCE</scope>
    <source>
        <strain evidence="7">Yc1106</strain>
    </source>
</reference>
<keyword evidence="8" id="KW-1185">Reference proteome</keyword>
<evidence type="ECO:0000313" key="7">
    <source>
        <dbReference type="EMBL" id="USP76630.1"/>
    </source>
</evidence>
<gene>
    <name evidence="7" type="ORF">yc1106_03904</name>
</gene>
<feature type="domain" description="RING-type" evidence="6">
    <location>
        <begin position="785"/>
        <end position="834"/>
    </location>
</feature>
<evidence type="ECO:0000256" key="2">
    <source>
        <dbReference type="ARBA" id="ARBA00022771"/>
    </source>
</evidence>
<evidence type="ECO:0000256" key="4">
    <source>
        <dbReference type="PROSITE-ProRule" id="PRU00175"/>
    </source>
</evidence>
<dbReference type="PROSITE" id="PS50089">
    <property type="entry name" value="ZF_RING_2"/>
    <property type="match status" value="1"/>
</dbReference>
<feature type="compositionally biased region" description="Low complexity" evidence="5">
    <location>
        <begin position="477"/>
        <end position="494"/>
    </location>
</feature>
<dbReference type="SUPFAM" id="SSF57850">
    <property type="entry name" value="RING/U-box"/>
    <property type="match status" value="1"/>
</dbReference>
<keyword evidence="3" id="KW-0862">Zinc</keyword>
<evidence type="ECO:0000256" key="3">
    <source>
        <dbReference type="ARBA" id="ARBA00022833"/>
    </source>
</evidence>
<dbReference type="InterPro" id="IPR013083">
    <property type="entry name" value="Znf_RING/FYVE/PHD"/>
</dbReference>
<dbReference type="InterPro" id="IPR001841">
    <property type="entry name" value="Znf_RING"/>
</dbReference>
<dbReference type="AlphaFoldDB" id="A0A9Q9DS26"/>
<feature type="compositionally biased region" description="Polar residues" evidence="5">
    <location>
        <begin position="564"/>
        <end position="573"/>
    </location>
</feature>
<dbReference type="InterPro" id="IPR017907">
    <property type="entry name" value="Znf_RING_CS"/>
</dbReference>
<keyword evidence="1" id="KW-0479">Metal-binding</keyword>
<accession>A0A9Q9DS26</accession>